<sequence>MYLANNTQPNIAFAVSLLARFSSSQTRRYWNGVKHIFRYLRGTLDVRLFYSNEFKSEMIGYADADYLSNQHKSRSQRGYLFTYGGTYISWCSMKQTIVTTSSNHVENIAIHEASRECVWLRSITQHIQEMCGFLMKKDNPATATLYEDNSACIAQLKGGYIKRDRTKYISPKFFFTHNLQQNGEINVQ</sequence>
<evidence type="ECO:0000313" key="1">
    <source>
        <dbReference type="Proteomes" id="UP000790787"/>
    </source>
</evidence>
<reference evidence="1" key="1">
    <citation type="journal article" date="2014" name="Nat. Commun.">
        <title>The tobacco genome sequence and its comparison with those of tomato and potato.</title>
        <authorList>
            <person name="Sierro N."/>
            <person name="Battey J.N."/>
            <person name="Ouadi S."/>
            <person name="Bakaher N."/>
            <person name="Bovet L."/>
            <person name="Willig A."/>
            <person name="Goepfert S."/>
            <person name="Peitsch M.C."/>
            <person name="Ivanov N.V."/>
        </authorList>
    </citation>
    <scope>NUCLEOTIDE SEQUENCE [LARGE SCALE GENOMIC DNA]</scope>
</reference>
<evidence type="ECO:0000313" key="2">
    <source>
        <dbReference type="RefSeq" id="XP_075102886.1"/>
    </source>
</evidence>
<gene>
    <name evidence="2" type="primary">LOC142177590</name>
</gene>
<dbReference type="Proteomes" id="UP000790787">
    <property type="component" value="Chromosome 23"/>
</dbReference>
<reference evidence="2" key="2">
    <citation type="submission" date="2025-08" db="UniProtKB">
        <authorList>
            <consortium name="RefSeq"/>
        </authorList>
    </citation>
    <scope>IDENTIFICATION</scope>
    <source>
        <tissue evidence="2">Leaf</tissue>
    </source>
</reference>
<protein>
    <submittedName>
        <fullName evidence="2">Secreted RxLR effector protein 161-like</fullName>
    </submittedName>
</protein>
<accession>A0AC58U086</accession>
<proteinExistence type="predicted"/>
<keyword evidence="1" id="KW-1185">Reference proteome</keyword>
<name>A0AC58U086_TOBAC</name>
<dbReference type="RefSeq" id="XP_075102886.1">
    <property type="nucleotide sequence ID" value="XM_075246785.1"/>
</dbReference>
<organism evidence="1 2">
    <name type="scientific">Nicotiana tabacum</name>
    <name type="common">Common tobacco</name>
    <dbReference type="NCBI Taxonomy" id="4097"/>
    <lineage>
        <taxon>Eukaryota</taxon>
        <taxon>Viridiplantae</taxon>
        <taxon>Streptophyta</taxon>
        <taxon>Embryophyta</taxon>
        <taxon>Tracheophyta</taxon>
        <taxon>Spermatophyta</taxon>
        <taxon>Magnoliopsida</taxon>
        <taxon>eudicotyledons</taxon>
        <taxon>Gunneridae</taxon>
        <taxon>Pentapetalae</taxon>
        <taxon>asterids</taxon>
        <taxon>lamiids</taxon>
        <taxon>Solanales</taxon>
        <taxon>Solanaceae</taxon>
        <taxon>Nicotianoideae</taxon>
        <taxon>Nicotianeae</taxon>
        <taxon>Nicotiana</taxon>
    </lineage>
</organism>